<name>A0AAD5SN43_9FUNG</name>
<comment type="caution">
    <text evidence="1">The sequence shown here is derived from an EMBL/GenBank/DDBJ whole genome shotgun (WGS) entry which is preliminary data.</text>
</comment>
<accession>A0AAD5SN43</accession>
<evidence type="ECO:0000313" key="1">
    <source>
        <dbReference type="EMBL" id="KAJ3057213.1"/>
    </source>
</evidence>
<protein>
    <submittedName>
        <fullName evidence="1">Uncharacterized protein</fullName>
    </submittedName>
</protein>
<evidence type="ECO:0000313" key="2">
    <source>
        <dbReference type="Proteomes" id="UP001212841"/>
    </source>
</evidence>
<dbReference type="AlphaFoldDB" id="A0AAD5SN43"/>
<organism evidence="1 2">
    <name type="scientific">Rhizophlyctis rosea</name>
    <dbReference type="NCBI Taxonomy" id="64517"/>
    <lineage>
        <taxon>Eukaryota</taxon>
        <taxon>Fungi</taxon>
        <taxon>Fungi incertae sedis</taxon>
        <taxon>Chytridiomycota</taxon>
        <taxon>Chytridiomycota incertae sedis</taxon>
        <taxon>Chytridiomycetes</taxon>
        <taxon>Rhizophlyctidales</taxon>
        <taxon>Rhizophlyctidaceae</taxon>
        <taxon>Rhizophlyctis</taxon>
    </lineage>
</organism>
<reference evidence="1" key="1">
    <citation type="submission" date="2020-05" db="EMBL/GenBank/DDBJ databases">
        <title>Phylogenomic resolution of chytrid fungi.</title>
        <authorList>
            <person name="Stajich J.E."/>
            <person name="Amses K."/>
            <person name="Simmons R."/>
            <person name="Seto K."/>
            <person name="Myers J."/>
            <person name="Bonds A."/>
            <person name="Quandt C.A."/>
            <person name="Barry K."/>
            <person name="Liu P."/>
            <person name="Grigoriev I."/>
            <person name="Longcore J.E."/>
            <person name="James T.Y."/>
        </authorList>
    </citation>
    <scope>NUCLEOTIDE SEQUENCE</scope>
    <source>
        <strain evidence="1">JEL0318</strain>
    </source>
</reference>
<proteinExistence type="predicted"/>
<dbReference type="EMBL" id="JADGJD010000008">
    <property type="protein sequence ID" value="KAJ3057213.1"/>
    <property type="molecule type" value="Genomic_DNA"/>
</dbReference>
<dbReference type="Proteomes" id="UP001212841">
    <property type="component" value="Unassembled WGS sequence"/>
</dbReference>
<sequence length="282" mass="32323">MATLPAVHNRDEYWRDNDPNRSNRIFDPDHPVLESLGVLYTHYLSKPEFRAHYRDLLSGSDKSEKANDFSDILKTILVDNPPKVVIEKRGFDVGTYRRHITNEKNTITLNGYLVEKAVWAKHNLNSAYPYFLFALETTILHQLGHFVVTAAQSSSTPESCRFPELPYILQKWGRHPNPDGFRGLRDHEAGFFVEKEFFGGFVMFERSKMDTADWVMRNVVIVQSDVIAFEIENSHIEAFQDGRIPNLADLPSYGGNPTTTLMRGDQYGEVEGEITVEFDFAD</sequence>
<gene>
    <name evidence="1" type="ORF">HK097_010573</name>
</gene>
<keyword evidence="2" id="KW-1185">Reference proteome</keyword>